<dbReference type="Proteomes" id="UP000192940">
    <property type="component" value="Chromosome I"/>
</dbReference>
<dbReference type="InterPro" id="IPR051908">
    <property type="entry name" value="Ribosomal_N-acetyltransferase"/>
</dbReference>
<evidence type="ECO:0000313" key="3">
    <source>
        <dbReference type="Proteomes" id="UP000192940"/>
    </source>
</evidence>
<dbReference type="InterPro" id="IPR016181">
    <property type="entry name" value="Acyl_CoA_acyltransferase"/>
</dbReference>
<protein>
    <submittedName>
        <fullName evidence="2">Protein N-acetyltransferase, RimJ/RimL family</fullName>
    </submittedName>
</protein>
<dbReference type="GO" id="GO:0005737">
    <property type="term" value="C:cytoplasm"/>
    <property type="evidence" value="ECO:0007669"/>
    <property type="project" value="TreeGrafter"/>
</dbReference>
<dbReference type="RefSeq" id="WP_208914133.1">
    <property type="nucleotide sequence ID" value="NZ_LT840184.1"/>
</dbReference>
<reference evidence="2 3" key="1">
    <citation type="submission" date="2017-04" db="EMBL/GenBank/DDBJ databases">
        <authorList>
            <person name="Afonso C.L."/>
            <person name="Miller P.J."/>
            <person name="Scott M.A."/>
            <person name="Spackman E."/>
            <person name="Goraichik I."/>
            <person name="Dimitrov K.M."/>
            <person name="Suarez D.L."/>
            <person name="Swayne D.E."/>
        </authorList>
    </citation>
    <scope>NUCLEOTIDE SEQUENCE [LARGE SCALE GENOMIC DNA]</scope>
    <source>
        <strain evidence="2 3">N3/975</strain>
    </source>
</reference>
<dbReference type="Pfam" id="PF13302">
    <property type="entry name" value="Acetyltransf_3"/>
    <property type="match status" value="1"/>
</dbReference>
<dbReference type="PANTHER" id="PTHR43441:SF3">
    <property type="entry name" value="ACETYLTRANSFERASE"/>
    <property type="match status" value="1"/>
</dbReference>
<dbReference type="SUPFAM" id="SSF55729">
    <property type="entry name" value="Acyl-CoA N-acyltransferases (Nat)"/>
    <property type="match status" value="1"/>
</dbReference>
<organism evidence="2 3">
    <name type="scientific">Paenibacillus uliginis N3/975</name>
    <dbReference type="NCBI Taxonomy" id="1313296"/>
    <lineage>
        <taxon>Bacteria</taxon>
        <taxon>Bacillati</taxon>
        <taxon>Bacillota</taxon>
        <taxon>Bacilli</taxon>
        <taxon>Bacillales</taxon>
        <taxon>Paenibacillaceae</taxon>
        <taxon>Paenibacillus</taxon>
    </lineage>
</organism>
<dbReference type="PANTHER" id="PTHR43441">
    <property type="entry name" value="RIBOSOMAL-PROTEIN-SERINE ACETYLTRANSFERASE"/>
    <property type="match status" value="1"/>
</dbReference>
<dbReference type="GO" id="GO:0008999">
    <property type="term" value="F:protein-N-terminal-alanine acetyltransferase activity"/>
    <property type="evidence" value="ECO:0007669"/>
    <property type="project" value="TreeGrafter"/>
</dbReference>
<dbReference type="AlphaFoldDB" id="A0A1X7HHV9"/>
<dbReference type="Gene3D" id="3.40.630.30">
    <property type="match status" value="1"/>
</dbReference>
<sequence length="189" mass="21836">MSLILLEFPESFETDRLLIRAPLWGDGVAVNEAVRESAEDLRRWLPFANNIPSVEESEAFVRKARLNFQERTDLVLHLFDKQTGSFVGSSGLHRIDWEARKFEIGYWIRSSCSGRGLMTEAVNGITDYAIRELEANRVEIRVDYKNTRSQHVAERTGFSLEGIHRNWKRDGSGELMDLMIYAKVRGHEY</sequence>
<feature type="domain" description="N-acetyltransferase" evidence="1">
    <location>
        <begin position="28"/>
        <end position="181"/>
    </location>
</feature>
<dbReference type="InterPro" id="IPR000182">
    <property type="entry name" value="GNAT_dom"/>
</dbReference>
<gene>
    <name evidence="2" type="ORF">SAMN05661091_3258</name>
</gene>
<evidence type="ECO:0000313" key="2">
    <source>
        <dbReference type="EMBL" id="SMF86041.1"/>
    </source>
</evidence>
<name>A0A1X7HHV9_9BACL</name>
<keyword evidence="2" id="KW-0808">Transferase</keyword>
<evidence type="ECO:0000259" key="1">
    <source>
        <dbReference type="PROSITE" id="PS51186"/>
    </source>
</evidence>
<accession>A0A1X7HHV9</accession>
<proteinExistence type="predicted"/>
<dbReference type="GO" id="GO:1990189">
    <property type="term" value="F:protein N-terminal-serine acetyltransferase activity"/>
    <property type="evidence" value="ECO:0007669"/>
    <property type="project" value="TreeGrafter"/>
</dbReference>
<dbReference type="STRING" id="1313296.SAMN05661091_3258"/>
<dbReference type="PROSITE" id="PS51186">
    <property type="entry name" value="GNAT"/>
    <property type="match status" value="1"/>
</dbReference>
<dbReference type="EMBL" id="LT840184">
    <property type="protein sequence ID" value="SMF86041.1"/>
    <property type="molecule type" value="Genomic_DNA"/>
</dbReference>
<keyword evidence="3" id="KW-1185">Reference proteome</keyword>